<protein>
    <submittedName>
        <fullName evidence="3">ANF_receptor domain-containing protein</fullName>
    </submittedName>
</protein>
<dbReference type="OrthoDB" id="19261at2759"/>
<dbReference type="AlphaFoldDB" id="A0A0R3PKR4"/>
<sequence>MVREVLAQMRGLAMGQRLAPSLGIEFMSNVEAPVIDLSPLLYHLSTSVQQTRGAIFFIYAQADATADFAFLRAWKGQVDSNPFGQTPP</sequence>
<reference evidence="1 2" key="2">
    <citation type="submission" date="2018-11" db="EMBL/GenBank/DDBJ databases">
        <authorList>
            <consortium name="Pathogen Informatics"/>
        </authorList>
    </citation>
    <scope>NUCLEOTIDE SEQUENCE [LARGE SCALE GENOMIC DNA]</scope>
    <source>
        <strain evidence="1 2">Costa Rica</strain>
    </source>
</reference>
<evidence type="ECO:0000313" key="3">
    <source>
        <dbReference type="WBParaSite" id="ACOC_0000522101-mRNA-1"/>
    </source>
</evidence>
<dbReference type="Proteomes" id="UP000267027">
    <property type="component" value="Unassembled WGS sequence"/>
</dbReference>
<evidence type="ECO:0000313" key="1">
    <source>
        <dbReference type="EMBL" id="VDM56807.1"/>
    </source>
</evidence>
<gene>
    <name evidence="1" type="ORF">ACOC_LOCUS5222</name>
</gene>
<proteinExistence type="predicted"/>
<accession>A0A0R3PKR4</accession>
<dbReference type="WBParaSite" id="ACOC_0000522101-mRNA-1">
    <property type="protein sequence ID" value="ACOC_0000522101-mRNA-1"/>
    <property type="gene ID" value="ACOC_0000522101"/>
</dbReference>
<keyword evidence="2" id="KW-1185">Reference proteome</keyword>
<organism evidence="3">
    <name type="scientific">Angiostrongylus costaricensis</name>
    <name type="common">Nematode worm</name>
    <dbReference type="NCBI Taxonomy" id="334426"/>
    <lineage>
        <taxon>Eukaryota</taxon>
        <taxon>Metazoa</taxon>
        <taxon>Ecdysozoa</taxon>
        <taxon>Nematoda</taxon>
        <taxon>Chromadorea</taxon>
        <taxon>Rhabditida</taxon>
        <taxon>Rhabditina</taxon>
        <taxon>Rhabditomorpha</taxon>
        <taxon>Strongyloidea</taxon>
        <taxon>Metastrongylidae</taxon>
        <taxon>Angiostrongylus</taxon>
    </lineage>
</organism>
<name>A0A0R3PKR4_ANGCS</name>
<evidence type="ECO:0000313" key="2">
    <source>
        <dbReference type="Proteomes" id="UP000267027"/>
    </source>
</evidence>
<dbReference type="EMBL" id="UYYA01003857">
    <property type="protein sequence ID" value="VDM56807.1"/>
    <property type="molecule type" value="Genomic_DNA"/>
</dbReference>
<reference evidence="3" key="1">
    <citation type="submission" date="2017-02" db="UniProtKB">
        <authorList>
            <consortium name="WormBaseParasite"/>
        </authorList>
    </citation>
    <scope>IDENTIFICATION</scope>
</reference>